<organism evidence="3 4">
    <name type="scientific">Ladona fulva</name>
    <name type="common">Scarce chaser dragonfly</name>
    <name type="synonym">Libellula fulva</name>
    <dbReference type="NCBI Taxonomy" id="123851"/>
    <lineage>
        <taxon>Eukaryota</taxon>
        <taxon>Metazoa</taxon>
        <taxon>Ecdysozoa</taxon>
        <taxon>Arthropoda</taxon>
        <taxon>Hexapoda</taxon>
        <taxon>Insecta</taxon>
        <taxon>Pterygota</taxon>
        <taxon>Palaeoptera</taxon>
        <taxon>Odonata</taxon>
        <taxon>Epiprocta</taxon>
        <taxon>Anisoptera</taxon>
        <taxon>Libelluloidea</taxon>
        <taxon>Libellulidae</taxon>
        <taxon>Ladona</taxon>
    </lineage>
</organism>
<reference evidence="3" key="1">
    <citation type="submission" date="2013-04" db="EMBL/GenBank/DDBJ databases">
        <authorList>
            <person name="Qu J."/>
            <person name="Murali S.C."/>
            <person name="Bandaranaike D."/>
            <person name="Bellair M."/>
            <person name="Blankenburg K."/>
            <person name="Chao H."/>
            <person name="Dinh H."/>
            <person name="Doddapaneni H."/>
            <person name="Downs B."/>
            <person name="Dugan-Rocha S."/>
            <person name="Elkadiri S."/>
            <person name="Gnanaolivu R.D."/>
            <person name="Hernandez B."/>
            <person name="Javaid M."/>
            <person name="Jayaseelan J.C."/>
            <person name="Lee S."/>
            <person name="Li M."/>
            <person name="Ming W."/>
            <person name="Munidasa M."/>
            <person name="Muniz J."/>
            <person name="Nguyen L."/>
            <person name="Ongeri F."/>
            <person name="Osuji N."/>
            <person name="Pu L.-L."/>
            <person name="Puazo M."/>
            <person name="Qu C."/>
            <person name="Quiroz J."/>
            <person name="Raj R."/>
            <person name="Weissenberger G."/>
            <person name="Xin Y."/>
            <person name="Zou X."/>
            <person name="Han Y."/>
            <person name="Richards S."/>
            <person name="Worley K."/>
            <person name="Muzny D."/>
            <person name="Gibbs R."/>
        </authorList>
    </citation>
    <scope>NUCLEOTIDE SEQUENCE</scope>
    <source>
        <strain evidence="3">Sampled in the wild</strain>
    </source>
</reference>
<dbReference type="OrthoDB" id="118105at2759"/>
<dbReference type="Pfam" id="PF13843">
    <property type="entry name" value="DDE_Tnp_1_7"/>
    <property type="match status" value="1"/>
</dbReference>
<protein>
    <recommendedName>
        <fullName evidence="2">PiggyBac transposable element-derived protein domain-containing protein</fullName>
    </recommendedName>
</protein>
<accession>A0A8K0KHF5</accession>
<reference evidence="3" key="2">
    <citation type="submission" date="2017-10" db="EMBL/GenBank/DDBJ databases">
        <title>Ladona fulva Genome sequencing and assembly.</title>
        <authorList>
            <person name="Murali S."/>
            <person name="Richards S."/>
            <person name="Bandaranaike D."/>
            <person name="Bellair M."/>
            <person name="Blankenburg K."/>
            <person name="Chao H."/>
            <person name="Dinh H."/>
            <person name="Doddapaneni H."/>
            <person name="Dugan-Rocha S."/>
            <person name="Elkadiri S."/>
            <person name="Gnanaolivu R."/>
            <person name="Hernandez B."/>
            <person name="Skinner E."/>
            <person name="Javaid M."/>
            <person name="Lee S."/>
            <person name="Li M."/>
            <person name="Ming W."/>
            <person name="Munidasa M."/>
            <person name="Muniz J."/>
            <person name="Nguyen L."/>
            <person name="Hughes D."/>
            <person name="Osuji N."/>
            <person name="Pu L.-L."/>
            <person name="Puazo M."/>
            <person name="Qu C."/>
            <person name="Quiroz J."/>
            <person name="Raj R."/>
            <person name="Weissenberger G."/>
            <person name="Xin Y."/>
            <person name="Zou X."/>
            <person name="Han Y."/>
            <person name="Worley K."/>
            <person name="Muzny D."/>
            <person name="Gibbs R."/>
        </authorList>
    </citation>
    <scope>NUCLEOTIDE SEQUENCE</scope>
    <source>
        <strain evidence="3">Sampled in the wild</strain>
    </source>
</reference>
<dbReference type="EMBL" id="KZ308762">
    <property type="protein sequence ID" value="KAG8234011.1"/>
    <property type="molecule type" value="Genomic_DNA"/>
</dbReference>
<evidence type="ECO:0000256" key="1">
    <source>
        <dbReference type="SAM" id="MobiDB-lite"/>
    </source>
</evidence>
<dbReference type="InterPro" id="IPR029526">
    <property type="entry name" value="PGBD"/>
</dbReference>
<evidence type="ECO:0000313" key="3">
    <source>
        <dbReference type="EMBL" id="KAG8234011.1"/>
    </source>
</evidence>
<comment type="caution">
    <text evidence="3">The sequence shown here is derived from an EMBL/GenBank/DDBJ whole genome shotgun (WGS) entry which is preliminary data.</text>
</comment>
<keyword evidence="4" id="KW-1185">Reference proteome</keyword>
<sequence>MEINEFVLGTFFDLSKAFDTINHEILFMKLKNLGINGAALQWIILHSRRKTTNEKDEESEDITSNEEVFSEDISEEEEDRGADKSTTTWGMCKGRIRQFPFLVSSDLSSPITGYRNFLSDEDLDLIVSESNRYANSFILSRGKRSIIHNWKDTNSSEVKKFIAVLMMIQNVNRLSKIKTLLDVICRNFQKTLTPGESVVIDESMIPW</sequence>
<dbReference type="PANTHER" id="PTHR46599:SF3">
    <property type="entry name" value="PIGGYBAC TRANSPOSABLE ELEMENT-DERIVED PROTEIN 4"/>
    <property type="match status" value="1"/>
</dbReference>
<evidence type="ECO:0000313" key="4">
    <source>
        <dbReference type="Proteomes" id="UP000792457"/>
    </source>
</evidence>
<dbReference type="Proteomes" id="UP000792457">
    <property type="component" value="Unassembled WGS sequence"/>
</dbReference>
<feature type="region of interest" description="Disordered" evidence="1">
    <location>
        <begin position="53"/>
        <end position="86"/>
    </location>
</feature>
<name>A0A8K0KHF5_LADFU</name>
<gene>
    <name evidence="3" type="ORF">J437_LFUL013929</name>
</gene>
<dbReference type="PANTHER" id="PTHR46599">
    <property type="entry name" value="PIGGYBAC TRANSPOSABLE ELEMENT-DERIVED PROTEIN 4"/>
    <property type="match status" value="1"/>
</dbReference>
<proteinExistence type="predicted"/>
<evidence type="ECO:0000259" key="2">
    <source>
        <dbReference type="Pfam" id="PF13843"/>
    </source>
</evidence>
<feature type="domain" description="PiggyBac transposable element-derived protein" evidence="2">
    <location>
        <begin position="109"/>
        <end position="172"/>
    </location>
</feature>
<dbReference type="AlphaFoldDB" id="A0A8K0KHF5"/>
<feature type="compositionally biased region" description="Acidic residues" evidence="1">
    <location>
        <begin position="55"/>
        <end position="80"/>
    </location>
</feature>